<evidence type="ECO:0000313" key="2">
    <source>
        <dbReference type="Proteomes" id="UP001529510"/>
    </source>
</evidence>
<dbReference type="InterPro" id="IPR036179">
    <property type="entry name" value="Ig-like_dom_sf"/>
</dbReference>
<proteinExistence type="predicted"/>
<dbReference type="Proteomes" id="UP001529510">
    <property type="component" value="Unassembled WGS sequence"/>
</dbReference>
<dbReference type="EMBL" id="JAMKFB020000022">
    <property type="protein sequence ID" value="KAL0161414.1"/>
    <property type="molecule type" value="Genomic_DNA"/>
</dbReference>
<sequence length="90" mass="10289">GDSVTLNTDVTETQRYDEIQWRFEHQNSPVAEIVRKTGNFSTYDGPDGRLKDRLALDHQIESLTITYIRSTDFGVYKLEISSSSDGHHTQ</sequence>
<accession>A0ABD0NHG5</accession>
<comment type="caution">
    <text evidence="1">The sequence shown here is derived from an EMBL/GenBank/DDBJ whole genome shotgun (WGS) entry which is preliminary data.</text>
</comment>
<feature type="non-terminal residue" evidence="1">
    <location>
        <position position="90"/>
    </location>
</feature>
<gene>
    <name evidence="1" type="ORF">M9458_045139</name>
</gene>
<reference evidence="1 2" key="1">
    <citation type="submission" date="2024-05" db="EMBL/GenBank/DDBJ databases">
        <title>Genome sequencing and assembly of Indian major carp, Cirrhinus mrigala (Hamilton, 1822).</title>
        <authorList>
            <person name="Mohindra V."/>
            <person name="Chowdhury L.M."/>
            <person name="Lal K."/>
            <person name="Jena J.K."/>
        </authorList>
    </citation>
    <scope>NUCLEOTIDE SEQUENCE [LARGE SCALE GENOMIC DNA]</scope>
    <source>
        <strain evidence="1">CM1030</strain>
        <tissue evidence="1">Blood</tissue>
    </source>
</reference>
<protein>
    <recommendedName>
        <fullName evidence="3">Immunoglobulin V-set domain-containing protein</fullName>
    </recommendedName>
</protein>
<name>A0ABD0NHG5_CIRMR</name>
<dbReference type="PANTHER" id="PTHR21063">
    <property type="entry name" value="LFA-3"/>
    <property type="match status" value="1"/>
</dbReference>
<dbReference type="SUPFAM" id="SSF48726">
    <property type="entry name" value="Immunoglobulin"/>
    <property type="match status" value="1"/>
</dbReference>
<dbReference type="PANTHER" id="PTHR21063:SF4">
    <property type="entry name" value="CD48 ANTIGEN-RELATED"/>
    <property type="match status" value="1"/>
</dbReference>
<keyword evidence="2" id="KW-1185">Reference proteome</keyword>
<feature type="non-terminal residue" evidence="1">
    <location>
        <position position="1"/>
    </location>
</feature>
<dbReference type="Gene3D" id="2.60.40.10">
    <property type="entry name" value="Immunoglobulins"/>
    <property type="match status" value="1"/>
</dbReference>
<organism evidence="1 2">
    <name type="scientific">Cirrhinus mrigala</name>
    <name type="common">Mrigala</name>
    <dbReference type="NCBI Taxonomy" id="683832"/>
    <lineage>
        <taxon>Eukaryota</taxon>
        <taxon>Metazoa</taxon>
        <taxon>Chordata</taxon>
        <taxon>Craniata</taxon>
        <taxon>Vertebrata</taxon>
        <taxon>Euteleostomi</taxon>
        <taxon>Actinopterygii</taxon>
        <taxon>Neopterygii</taxon>
        <taxon>Teleostei</taxon>
        <taxon>Ostariophysi</taxon>
        <taxon>Cypriniformes</taxon>
        <taxon>Cyprinidae</taxon>
        <taxon>Labeoninae</taxon>
        <taxon>Labeonini</taxon>
        <taxon>Cirrhinus</taxon>
    </lineage>
</organism>
<evidence type="ECO:0000313" key="1">
    <source>
        <dbReference type="EMBL" id="KAL0161414.1"/>
    </source>
</evidence>
<dbReference type="InterPro" id="IPR013783">
    <property type="entry name" value="Ig-like_fold"/>
</dbReference>
<evidence type="ECO:0008006" key="3">
    <source>
        <dbReference type="Google" id="ProtNLM"/>
    </source>
</evidence>
<dbReference type="AlphaFoldDB" id="A0ABD0NHG5"/>